<organism evidence="2 3">
    <name type="scientific">Jatrophihabitans lederbergiae</name>
    <dbReference type="NCBI Taxonomy" id="3075547"/>
    <lineage>
        <taxon>Bacteria</taxon>
        <taxon>Bacillati</taxon>
        <taxon>Actinomycetota</taxon>
        <taxon>Actinomycetes</taxon>
        <taxon>Jatrophihabitantales</taxon>
        <taxon>Jatrophihabitantaceae</taxon>
        <taxon>Jatrophihabitans</taxon>
    </lineage>
</organism>
<gene>
    <name evidence="2" type="ORF">RM423_12865</name>
</gene>
<evidence type="ECO:0000313" key="2">
    <source>
        <dbReference type="EMBL" id="MDT0262282.1"/>
    </source>
</evidence>
<protein>
    <recommendedName>
        <fullName evidence="4">Flp family type IVb pilin</fullName>
    </recommendedName>
</protein>
<feature type="transmembrane region" description="Helical" evidence="1">
    <location>
        <begin position="32"/>
        <end position="51"/>
    </location>
</feature>
<accession>A0ABU2JBF2</accession>
<evidence type="ECO:0000256" key="1">
    <source>
        <dbReference type="SAM" id="Phobius"/>
    </source>
</evidence>
<keyword evidence="1" id="KW-0472">Membrane</keyword>
<comment type="caution">
    <text evidence="2">The sequence shown here is derived from an EMBL/GenBank/DDBJ whole genome shotgun (WGS) entry which is preliminary data.</text>
</comment>
<keyword evidence="1" id="KW-1133">Transmembrane helix</keyword>
<keyword evidence="1" id="KW-0812">Transmembrane</keyword>
<name>A0ABU2JBF2_9ACTN</name>
<evidence type="ECO:0008006" key="4">
    <source>
        <dbReference type="Google" id="ProtNLM"/>
    </source>
</evidence>
<reference evidence="3" key="1">
    <citation type="submission" date="2023-07" db="EMBL/GenBank/DDBJ databases">
        <title>30 novel species of actinomycetes from the DSMZ collection.</title>
        <authorList>
            <person name="Nouioui I."/>
        </authorList>
    </citation>
    <scope>NUCLEOTIDE SEQUENCE [LARGE SCALE GENOMIC DNA]</scope>
    <source>
        <strain evidence="3">DSM 44399</strain>
    </source>
</reference>
<dbReference type="EMBL" id="JAVREH010000016">
    <property type="protein sequence ID" value="MDT0262282.1"/>
    <property type="molecule type" value="Genomic_DNA"/>
</dbReference>
<dbReference type="Proteomes" id="UP001183176">
    <property type="component" value="Unassembled WGS sequence"/>
</dbReference>
<sequence>MIELQMLRAWANVRVATIREEGDEDGFTTLEWVAIAGIVIVAAIVVATVLMNKAKDGANNVNVQ</sequence>
<proteinExistence type="predicted"/>
<dbReference type="RefSeq" id="WP_311423433.1">
    <property type="nucleotide sequence ID" value="NZ_JAVREH010000016.1"/>
</dbReference>
<keyword evidence="3" id="KW-1185">Reference proteome</keyword>
<evidence type="ECO:0000313" key="3">
    <source>
        <dbReference type="Proteomes" id="UP001183176"/>
    </source>
</evidence>